<dbReference type="Proteomes" id="UP000014074">
    <property type="component" value="Unassembled WGS sequence"/>
</dbReference>
<proteinExistence type="predicted"/>
<evidence type="ECO:0000256" key="1">
    <source>
        <dbReference type="SAM" id="MobiDB-lite"/>
    </source>
</evidence>
<feature type="region of interest" description="Disordered" evidence="1">
    <location>
        <begin position="685"/>
        <end position="705"/>
    </location>
</feature>
<dbReference type="HOGENOM" id="CLU_008374_0_0_1"/>
<dbReference type="eggNOG" id="ENOG502SFK0">
    <property type="taxonomic scope" value="Eukaryota"/>
</dbReference>
<accession>R8BQK6</accession>
<feature type="region of interest" description="Disordered" evidence="1">
    <location>
        <begin position="1"/>
        <end position="33"/>
    </location>
</feature>
<gene>
    <name evidence="2" type="ORF">UCRPA7_2856</name>
</gene>
<dbReference type="EMBL" id="KB932984">
    <property type="protein sequence ID" value="EOO01632.1"/>
    <property type="molecule type" value="Genomic_DNA"/>
</dbReference>
<feature type="compositionally biased region" description="Basic and acidic residues" evidence="1">
    <location>
        <begin position="690"/>
        <end position="705"/>
    </location>
</feature>
<reference evidence="3" key="1">
    <citation type="journal article" date="2013" name="Genome Announc.">
        <title>Draft genome sequence of the ascomycete Phaeoacremonium aleophilum strain UCR-PA7, a causal agent of the esca disease complex in grapevines.</title>
        <authorList>
            <person name="Blanco-Ulate B."/>
            <person name="Rolshausen P."/>
            <person name="Cantu D."/>
        </authorList>
    </citation>
    <scope>NUCLEOTIDE SEQUENCE [LARGE SCALE GENOMIC DNA]</scope>
    <source>
        <strain evidence="3">UCR-PA7</strain>
    </source>
</reference>
<protein>
    <submittedName>
        <fullName evidence="2">Uncharacterized protein</fullName>
    </submittedName>
</protein>
<evidence type="ECO:0000313" key="2">
    <source>
        <dbReference type="EMBL" id="EOO01632.1"/>
    </source>
</evidence>
<name>R8BQK6_PHAM7</name>
<keyword evidence="3" id="KW-1185">Reference proteome</keyword>
<feature type="region of interest" description="Disordered" evidence="1">
    <location>
        <begin position="797"/>
        <end position="828"/>
    </location>
</feature>
<feature type="compositionally biased region" description="Low complexity" evidence="1">
    <location>
        <begin position="797"/>
        <end position="807"/>
    </location>
</feature>
<sequence length="930" mass="104221">MADQAPGDAPQSWATLPAEDATEEGSPTARSPEELLLPVVVSADNNSNSRQLREYVQRLRAARVPGTEPAHVDAAYREYAKLKDQCLALIRALLTPREAQTGTVQRKTFVSAAASQDSLIDELGVEDGRESTEKVRRASIATLGAEKELTGLGGRPSAAWLGPVRDWKASVESLLEVHRASLLEMYKEYEKDATPEMAEKLFTDKGFRTQAIQRMRSAGVYKIQASPLEFWPKYENRFQNYEKMRQDLGEITNLLQVGESGISLDRIIREYAIAPRGDAVLEFANTAMEWKPVYRFRVSSHMLAETSPIFARMFSKEPDRHLDDLASEEWDLADLEEELPPAASSCVCPDGSEVKLYRMPQLELNKEEALTALLHAAHMHNDKIPRDISFEKFVAIAEVSLRYRCTSPVEVFVEHRWLPQWMHKATEDMPDGLLLISYVYGLRRLFTRMSKTAIMNIVDERELKNKPWPQKVKDKVWAVRNAKMAQVHTACRSAIEEYLRPPMEGSGIVEPHSRDDMAIPQGTSIAGLMTWSQVTTQLKPLPAPPSSNDNMPAPIALTSTPRCPKGNQWCDATNLGWLLLVYNELHLLSTVMRPTVLSHLQQPQPPPRSLAQLVDALRLIPSPPHPVHAGPGGRGGVCDPAPVFRDAINDVYNSVSGLTLFDISGRQHGWALSRRRRDEPQAILRVRRAGRQERSRSQDTASDERRPIISVPESIYLRVLWQLDSLEDIHSAAMASRGFYETFKKNELSLMRNVVRGERRRTLMILTGAGDVVGEKIPKCESEALKAHLDAVRAKQQTKSTAAATTESKQEEFEIESTTLQDGSESDTEALMSDYATPAASVKDETEPPHDMTVEEARQILWPDEPPAEAEPLPLISIPPGFGEDREKFRLEDRDLVEEKTLVVVAQKQLREDYDRRIGLASGASSDSNQ</sequence>
<dbReference type="AlphaFoldDB" id="R8BQK6"/>
<evidence type="ECO:0000313" key="3">
    <source>
        <dbReference type="Proteomes" id="UP000014074"/>
    </source>
</evidence>
<dbReference type="OrthoDB" id="5376710at2759"/>
<organism evidence="2 3">
    <name type="scientific">Phaeoacremonium minimum (strain UCR-PA7)</name>
    <name type="common">Esca disease fungus</name>
    <name type="synonym">Togninia minima</name>
    <dbReference type="NCBI Taxonomy" id="1286976"/>
    <lineage>
        <taxon>Eukaryota</taxon>
        <taxon>Fungi</taxon>
        <taxon>Dikarya</taxon>
        <taxon>Ascomycota</taxon>
        <taxon>Pezizomycotina</taxon>
        <taxon>Sordariomycetes</taxon>
        <taxon>Sordariomycetidae</taxon>
        <taxon>Togniniales</taxon>
        <taxon>Togniniaceae</taxon>
        <taxon>Phaeoacremonium</taxon>
    </lineage>
</organism>
<dbReference type="RefSeq" id="XP_007913574.1">
    <property type="nucleotide sequence ID" value="XM_007915383.1"/>
</dbReference>
<dbReference type="GeneID" id="19323147"/>
<dbReference type="KEGG" id="tmn:UCRPA7_2856"/>